<name>A0AAV0YIK2_VICFA</name>
<feature type="compositionally biased region" description="Basic and acidic residues" evidence="1">
    <location>
        <begin position="1"/>
        <end position="12"/>
    </location>
</feature>
<organism evidence="2 3">
    <name type="scientific">Vicia faba</name>
    <name type="common">Broad bean</name>
    <name type="synonym">Faba vulgaris</name>
    <dbReference type="NCBI Taxonomy" id="3906"/>
    <lineage>
        <taxon>Eukaryota</taxon>
        <taxon>Viridiplantae</taxon>
        <taxon>Streptophyta</taxon>
        <taxon>Embryophyta</taxon>
        <taxon>Tracheophyta</taxon>
        <taxon>Spermatophyta</taxon>
        <taxon>Magnoliopsida</taxon>
        <taxon>eudicotyledons</taxon>
        <taxon>Gunneridae</taxon>
        <taxon>Pentapetalae</taxon>
        <taxon>rosids</taxon>
        <taxon>fabids</taxon>
        <taxon>Fabales</taxon>
        <taxon>Fabaceae</taxon>
        <taxon>Papilionoideae</taxon>
        <taxon>50 kb inversion clade</taxon>
        <taxon>NPAAA clade</taxon>
        <taxon>Hologalegina</taxon>
        <taxon>IRL clade</taxon>
        <taxon>Fabeae</taxon>
        <taxon>Vicia</taxon>
    </lineage>
</organism>
<proteinExistence type="predicted"/>
<dbReference type="Proteomes" id="UP001157006">
    <property type="component" value="Chromosome 1L"/>
</dbReference>
<evidence type="ECO:0000256" key="1">
    <source>
        <dbReference type="SAM" id="MobiDB-lite"/>
    </source>
</evidence>
<reference evidence="2 3" key="1">
    <citation type="submission" date="2023-01" db="EMBL/GenBank/DDBJ databases">
        <authorList>
            <person name="Kreplak J."/>
        </authorList>
    </citation>
    <scope>NUCLEOTIDE SEQUENCE [LARGE SCALE GENOMIC DNA]</scope>
</reference>
<evidence type="ECO:0000313" key="3">
    <source>
        <dbReference type="Proteomes" id="UP001157006"/>
    </source>
</evidence>
<gene>
    <name evidence="2" type="ORF">VFH_I226760</name>
</gene>
<accession>A0AAV0YIK2</accession>
<dbReference type="AlphaFoldDB" id="A0AAV0YIK2"/>
<keyword evidence="3" id="KW-1185">Reference proteome</keyword>
<feature type="region of interest" description="Disordered" evidence="1">
    <location>
        <begin position="1"/>
        <end position="29"/>
    </location>
</feature>
<protein>
    <submittedName>
        <fullName evidence="2">Uncharacterized protein</fullName>
    </submittedName>
</protein>
<feature type="compositionally biased region" description="Polar residues" evidence="1">
    <location>
        <begin position="14"/>
        <end position="29"/>
    </location>
</feature>
<dbReference type="EMBL" id="OX451736">
    <property type="protein sequence ID" value="CAI8585861.1"/>
    <property type="molecule type" value="Genomic_DNA"/>
</dbReference>
<evidence type="ECO:0000313" key="2">
    <source>
        <dbReference type="EMBL" id="CAI8585861.1"/>
    </source>
</evidence>
<sequence>MNGRKIEVEEPTHGSPNVKAQRQKEGSSQTVISPCMNTQMMPEGEGQPPPSTLWCDTDFDNLWFKIYHLPFSNECPRDYQALQPKSTHATGSMKDKLLIRALMLEDID</sequence>